<dbReference type="OrthoDB" id="3197131at2"/>
<dbReference type="EMBL" id="FO117623">
    <property type="protein sequence ID" value="CCG02700.1"/>
    <property type="molecule type" value="Genomic_DNA"/>
</dbReference>
<accession>H6RP39</accession>
<dbReference type="CDD" id="cd17552">
    <property type="entry name" value="REC_RR468-like"/>
    <property type="match status" value="1"/>
</dbReference>
<evidence type="ECO:0000256" key="2">
    <source>
        <dbReference type="PROSITE-ProRule" id="PRU00169"/>
    </source>
</evidence>
<sequence length="127" mass="13708">MSGNRILVIDDEDDIREVAQMSLEAMGGWQVLTAHCGAAGLVTAAAERPDVILLDVMMPDMDGPTTFQRLRTDPATADIPVVFLTAKVRSADRQFLTDLGGDAVLSKPFDPVSLSDEIIAALDWPPR</sequence>
<reference evidence="5" key="2">
    <citation type="submission" date="2012-02" db="EMBL/GenBank/DDBJ databases">
        <title>Complete genome sequence of Blastococcus saxobsidens strain DD2.</title>
        <authorList>
            <person name="Genoscope."/>
        </authorList>
    </citation>
    <scope>NUCLEOTIDE SEQUENCE [LARGE SCALE GENOMIC DNA]</scope>
    <source>
        <strain evidence="5">DD2</strain>
    </source>
</reference>
<dbReference type="SUPFAM" id="SSF52172">
    <property type="entry name" value="CheY-like"/>
    <property type="match status" value="1"/>
</dbReference>
<dbReference type="InterPro" id="IPR050595">
    <property type="entry name" value="Bact_response_regulator"/>
</dbReference>
<dbReference type="GO" id="GO:0000160">
    <property type="term" value="P:phosphorelay signal transduction system"/>
    <property type="evidence" value="ECO:0007669"/>
    <property type="project" value="InterPro"/>
</dbReference>
<gene>
    <name evidence="4" type="ordered locus">BLASA_1781</name>
</gene>
<dbReference type="PROSITE" id="PS50110">
    <property type="entry name" value="RESPONSE_REGULATORY"/>
    <property type="match status" value="1"/>
</dbReference>
<dbReference type="KEGG" id="bsd:BLASA_1781"/>
<dbReference type="RefSeq" id="WP_014375590.1">
    <property type="nucleotide sequence ID" value="NC_016943.1"/>
</dbReference>
<proteinExistence type="predicted"/>
<dbReference type="SMART" id="SM00448">
    <property type="entry name" value="REC"/>
    <property type="match status" value="1"/>
</dbReference>
<dbReference type="STRING" id="1146883.BLASA_1781"/>
<dbReference type="HOGENOM" id="CLU_000445_69_17_11"/>
<dbReference type="AlphaFoldDB" id="H6RP39"/>
<dbReference type="Proteomes" id="UP000007517">
    <property type="component" value="Chromosome"/>
</dbReference>
<evidence type="ECO:0000256" key="1">
    <source>
        <dbReference type="ARBA" id="ARBA00022553"/>
    </source>
</evidence>
<keyword evidence="1 2" id="KW-0597">Phosphoprotein</keyword>
<dbReference type="Gene3D" id="3.40.50.2300">
    <property type="match status" value="1"/>
</dbReference>
<dbReference type="PANTHER" id="PTHR44591:SF22">
    <property type="entry name" value="CHEY SUBFAMILY"/>
    <property type="match status" value="1"/>
</dbReference>
<dbReference type="InterPro" id="IPR001789">
    <property type="entry name" value="Sig_transdc_resp-reg_receiver"/>
</dbReference>
<dbReference type="eggNOG" id="COG0745">
    <property type="taxonomic scope" value="Bacteria"/>
</dbReference>
<protein>
    <submittedName>
        <fullName evidence="4">Two-component response regulator receiver</fullName>
    </submittedName>
</protein>
<dbReference type="InterPro" id="IPR011006">
    <property type="entry name" value="CheY-like_superfamily"/>
</dbReference>
<evidence type="ECO:0000259" key="3">
    <source>
        <dbReference type="PROSITE" id="PS50110"/>
    </source>
</evidence>
<name>H6RP39_BLASD</name>
<dbReference type="PANTHER" id="PTHR44591">
    <property type="entry name" value="STRESS RESPONSE REGULATOR PROTEIN 1"/>
    <property type="match status" value="1"/>
</dbReference>
<feature type="domain" description="Response regulatory" evidence="3">
    <location>
        <begin position="5"/>
        <end position="122"/>
    </location>
</feature>
<feature type="modified residue" description="4-aspartylphosphate" evidence="2">
    <location>
        <position position="55"/>
    </location>
</feature>
<evidence type="ECO:0000313" key="5">
    <source>
        <dbReference type="Proteomes" id="UP000007517"/>
    </source>
</evidence>
<reference evidence="4 5" key="1">
    <citation type="journal article" date="2012" name="J. Bacteriol.">
        <title>Genome Sequence of Blastococcus saxobsidens DD2, a Stone-Inhabiting Bacterium.</title>
        <authorList>
            <person name="Chouaia B."/>
            <person name="Crotti E."/>
            <person name="Brusetti L."/>
            <person name="Daffonchio D."/>
            <person name="Essoussi I."/>
            <person name="Nouioui I."/>
            <person name="Sbissi I."/>
            <person name="Ghodhbane-Gtari F."/>
            <person name="Gtari M."/>
            <person name="Vacherie B."/>
            <person name="Barbe V."/>
            <person name="Medigue C."/>
            <person name="Gury J."/>
            <person name="Pujic P."/>
            <person name="Normand P."/>
        </authorList>
    </citation>
    <scope>NUCLEOTIDE SEQUENCE [LARGE SCALE GENOMIC DNA]</scope>
    <source>
        <strain evidence="4 5">DD2</strain>
    </source>
</reference>
<keyword evidence="5" id="KW-1185">Reference proteome</keyword>
<evidence type="ECO:0000313" key="4">
    <source>
        <dbReference type="EMBL" id="CCG02700.1"/>
    </source>
</evidence>
<organism evidence="4 5">
    <name type="scientific">Blastococcus saxobsidens (strain DD2)</name>
    <dbReference type="NCBI Taxonomy" id="1146883"/>
    <lineage>
        <taxon>Bacteria</taxon>
        <taxon>Bacillati</taxon>
        <taxon>Actinomycetota</taxon>
        <taxon>Actinomycetes</taxon>
        <taxon>Geodermatophilales</taxon>
        <taxon>Geodermatophilaceae</taxon>
        <taxon>Blastococcus</taxon>
    </lineage>
</organism>
<dbReference type="Pfam" id="PF00072">
    <property type="entry name" value="Response_reg"/>
    <property type="match status" value="1"/>
</dbReference>